<protein>
    <submittedName>
        <fullName evidence="5">Phosphonate metabolism transcriptional regulator PhnF</fullName>
    </submittedName>
</protein>
<dbReference type="Proteomes" id="UP000594800">
    <property type="component" value="Chromosome"/>
</dbReference>
<dbReference type="Gene3D" id="3.40.1410.10">
    <property type="entry name" value="Chorismate lyase-like"/>
    <property type="match status" value="1"/>
</dbReference>
<dbReference type="PANTHER" id="PTHR44846:SF1">
    <property type="entry name" value="MANNOSYL-D-GLYCERATE TRANSPORT_METABOLISM SYSTEM REPRESSOR MNGR-RELATED"/>
    <property type="match status" value="1"/>
</dbReference>
<evidence type="ECO:0000256" key="2">
    <source>
        <dbReference type="ARBA" id="ARBA00023125"/>
    </source>
</evidence>
<dbReference type="InterPro" id="IPR050679">
    <property type="entry name" value="Bact_HTH_transcr_reg"/>
</dbReference>
<dbReference type="AlphaFoldDB" id="A0A7S9QBX1"/>
<dbReference type="SMART" id="SM00866">
    <property type="entry name" value="UTRA"/>
    <property type="match status" value="1"/>
</dbReference>
<dbReference type="GO" id="GO:0045892">
    <property type="term" value="P:negative regulation of DNA-templated transcription"/>
    <property type="evidence" value="ECO:0007669"/>
    <property type="project" value="TreeGrafter"/>
</dbReference>
<dbReference type="PANTHER" id="PTHR44846">
    <property type="entry name" value="MANNOSYL-D-GLYCERATE TRANSPORT/METABOLISM SYSTEM REPRESSOR MNGR-RELATED"/>
    <property type="match status" value="1"/>
</dbReference>
<dbReference type="SUPFAM" id="SSF46785">
    <property type="entry name" value="Winged helix' DNA-binding domain"/>
    <property type="match status" value="1"/>
</dbReference>
<dbReference type="PRINTS" id="PR00035">
    <property type="entry name" value="HTHGNTR"/>
</dbReference>
<organism evidence="5 6">
    <name type="scientific">Pontivivens ytuae</name>
    <dbReference type="NCBI Taxonomy" id="2789856"/>
    <lineage>
        <taxon>Bacteria</taxon>
        <taxon>Pseudomonadati</taxon>
        <taxon>Pseudomonadota</taxon>
        <taxon>Alphaproteobacteria</taxon>
        <taxon>Rhodobacterales</taxon>
        <taxon>Paracoccaceae</taxon>
        <taxon>Pontivivens</taxon>
    </lineage>
</organism>
<dbReference type="NCBIfam" id="TIGR02325">
    <property type="entry name" value="C_P_lyase_phnF"/>
    <property type="match status" value="1"/>
</dbReference>
<gene>
    <name evidence="5" type="primary">phnF</name>
    <name evidence="5" type="ORF">I0K15_15625</name>
</gene>
<keyword evidence="1" id="KW-0805">Transcription regulation</keyword>
<evidence type="ECO:0000259" key="4">
    <source>
        <dbReference type="PROSITE" id="PS50949"/>
    </source>
</evidence>
<dbReference type="CDD" id="cd07377">
    <property type="entry name" value="WHTH_GntR"/>
    <property type="match status" value="1"/>
</dbReference>
<evidence type="ECO:0000256" key="3">
    <source>
        <dbReference type="ARBA" id="ARBA00023163"/>
    </source>
</evidence>
<accession>A0A7S9QBX1</accession>
<sequence length="249" mass="27170">MDSLTVIADEPLPAGEDRFVWLQIYDRLRQRIEAGVLPPGTRLPGEHNLAGAFGTTRSTLRQALARLQSEGMLVARKGAGVYVRDRPATYTIAAGRRFSEALGPFAGRITTRTLRLERLPLEPEAAEALGLPAGVPAIRLCRLRLLDGRATYMTDKRFHAERFPNFEAAYAAHQSVTDVFHAHDIPAFHNVSTRITGSFATEEEAATLDLAAHAPVMRMTAVNAAGEIDPIEYSAGVWPLGAVEFLAEP</sequence>
<dbReference type="InterPro" id="IPR028978">
    <property type="entry name" value="Chorismate_lyase_/UTRA_dom_sf"/>
</dbReference>
<dbReference type="EMBL" id="CP064942">
    <property type="protein sequence ID" value="QPH53210.1"/>
    <property type="molecule type" value="Genomic_DNA"/>
</dbReference>
<dbReference type="InterPro" id="IPR036390">
    <property type="entry name" value="WH_DNA-bd_sf"/>
</dbReference>
<dbReference type="Pfam" id="PF00392">
    <property type="entry name" value="GntR"/>
    <property type="match status" value="1"/>
</dbReference>
<proteinExistence type="predicted"/>
<keyword evidence="2" id="KW-0238">DNA-binding</keyword>
<dbReference type="GO" id="GO:0003700">
    <property type="term" value="F:DNA-binding transcription factor activity"/>
    <property type="evidence" value="ECO:0007669"/>
    <property type="project" value="InterPro"/>
</dbReference>
<dbReference type="Gene3D" id="1.10.10.10">
    <property type="entry name" value="Winged helix-like DNA-binding domain superfamily/Winged helix DNA-binding domain"/>
    <property type="match status" value="1"/>
</dbReference>
<dbReference type="SUPFAM" id="SSF64288">
    <property type="entry name" value="Chorismate lyase-like"/>
    <property type="match status" value="1"/>
</dbReference>
<name>A0A7S9QBX1_9RHOB</name>
<feature type="domain" description="HTH gntR-type" evidence="4">
    <location>
        <begin position="18"/>
        <end position="86"/>
    </location>
</feature>
<dbReference type="KEGG" id="poz:I0K15_15625"/>
<dbReference type="InterPro" id="IPR036388">
    <property type="entry name" value="WH-like_DNA-bd_sf"/>
</dbReference>
<dbReference type="SMART" id="SM00345">
    <property type="entry name" value="HTH_GNTR"/>
    <property type="match status" value="1"/>
</dbReference>
<keyword evidence="6" id="KW-1185">Reference proteome</keyword>
<dbReference type="InterPro" id="IPR012702">
    <property type="entry name" value="CP_lyase_PhnF"/>
</dbReference>
<evidence type="ECO:0000256" key="1">
    <source>
        <dbReference type="ARBA" id="ARBA00023015"/>
    </source>
</evidence>
<dbReference type="InterPro" id="IPR000524">
    <property type="entry name" value="Tscrpt_reg_HTH_GntR"/>
</dbReference>
<evidence type="ECO:0000313" key="5">
    <source>
        <dbReference type="EMBL" id="QPH53210.1"/>
    </source>
</evidence>
<keyword evidence="3" id="KW-0804">Transcription</keyword>
<dbReference type="InterPro" id="IPR011663">
    <property type="entry name" value="UTRA"/>
</dbReference>
<reference evidence="5 6" key="1">
    <citation type="submission" date="2020-11" db="EMBL/GenBank/DDBJ databases">
        <title>Description of Pontivivens ytuae sp. nov. isolated from deep sea sediment of Mariana Trench.</title>
        <authorList>
            <person name="Wang Z."/>
            <person name="Sun Q.-L."/>
            <person name="Xu X.-D."/>
            <person name="Tang Y.-Z."/>
            <person name="Zhang J."/>
        </authorList>
    </citation>
    <scope>NUCLEOTIDE SEQUENCE [LARGE SCALE GENOMIC DNA]</scope>
    <source>
        <strain evidence="5 6">MT2928</strain>
    </source>
</reference>
<dbReference type="PROSITE" id="PS50949">
    <property type="entry name" value="HTH_GNTR"/>
    <property type="match status" value="1"/>
</dbReference>
<dbReference type="GO" id="GO:0003677">
    <property type="term" value="F:DNA binding"/>
    <property type="evidence" value="ECO:0007669"/>
    <property type="project" value="UniProtKB-KW"/>
</dbReference>
<dbReference type="RefSeq" id="WP_196102421.1">
    <property type="nucleotide sequence ID" value="NZ_CP064942.1"/>
</dbReference>
<dbReference type="Pfam" id="PF07702">
    <property type="entry name" value="UTRA"/>
    <property type="match status" value="1"/>
</dbReference>
<evidence type="ECO:0000313" key="6">
    <source>
        <dbReference type="Proteomes" id="UP000594800"/>
    </source>
</evidence>